<dbReference type="PROSITE" id="PS50928">
    <property type="entry name" value="ABC_TM1"/>
    <property type="match status" value="1"/>
</dbReference>
<dbReference type="Pfam" id="PF00528">
    <property type="entry name" value="BPD_transp_1"/>
    <property type="match status" value="1"/>
</dbReference>
<keyword evidence="5 7" id="KW-1133">Transmembrane helix</keyword>
<reference evidence="9" key="1">
    <citation type="submission" date="2016-10" db="EMBL/GenBank/DDBJ databases">
        <title>Sequence of Gallionella enrichment culture.</title>
        <authorList>
            <person name="Poehlein A."/>
            <person name="Muehling M."/>
            <person name="Daniel R."/>
        </authorList>
    </citation>
    <scope>NUCLEOTIDE SEQUENCE</scope>
</reference>
<dbReference type="PANTHER" id="PTHR30151:SF25">
    <property type="entry name" value="TAURINE TRANSPORT SYSTEM PERMEASE PROTEIN TAUC"/>
    <property type="match status" value="1"/>
</dbReference>
<dbReference type="PANTHER" id="PTHR30151">
    <property type="entry name" value="ALKANE SULFONATE ABC TRANSPORTER-RELATED, MEMBRANE SUBUNIT"/>
    <property type="match status" value="1"/>
</dbReference>
<dbReference type="EMBL" id="MLJW01000196">
    <property type="protein sequence ID" value="OIQ93985.1"/>
    <property type="molecule type" value="Genomic_DNA"/>
</dbReference>
<evidence type="ECO:0000256" key="4">
    <source>
        <dbReference type="ARBA" id="ARBA00022692"/>
    </source>
</evidence>
<evidence type="ECO:0000256" key="5">
    <source>
        <dbReference type="ARBA" id="ARBA00022989"/>
    </source>
</evidence>
<keyword evidence="2" id="KW-0813">Transport</keyword>
<feature type="transmembrane region" description="Helical" evidence="7">
    <location>
        <begin position="247"/>
        <end position="266"/>
    </location>
</feature>
<protein>
    <submittedName>
        <fullName evidence="9">Putative aliphatic sulfonates transport permease protein SsuC</fullName>
    </submittedName>
</protein>
<feature type="transmembrane region" description="Helical" evidence="7">
    <location>
        <begin position="35"/>
        <end position="56"/>
    </location>
</feature>
<feature type="transmembrane region" description="Helical" evidence="7">
    <location>
        <begin position="194"/>
        <end position="227"/>
    </location>
</feature>
<dbReference type="InterPro" id="IPR035906">
    <property type="entry name" value="MetI-like_sf"/>
</dbReference>
<dbReference type="AlphaFoldDB" id="A0A1J5RDY7"/>
<dbReference type="Gene3D" id="1.10.3720.10">
    <property type="entry name" value="MetI-like"/>
    <property type="match status" value="1"/>
</dbReference>
<dbReference type="SUPFAM" id="SSF161098">
    <property type="entry name" value="MetI-like"/>
    <property type="match status" value="1"/>
</dbReference>
<keyword evidence="3" id="KW-1003">Cell membrane</keyword>
<keyword evidence="6 7" id="KW-0472">Membrane</keyword>
<evidence type="ECO:0000313" key="9">
    <source>
        <dbReference type="EMBL" id="OIQ93985.1"/>
    </source>
</evidence>
<dbReference type="InterPro" id="IPR000515">
    <property type="entry name" value="MetI-like"/>
</dbReference>
<feature type="domain" description="ABC transmembrane type-1" evidence="8">
    <location>
        <begin position="89"/>
        <end position="269"/>
    </location>
</feature>
<evidence type="ECO:0000256" key="3">
    <source>
        <dbReference type="ARBA" id="ARBA00022475"/>
    </source>
</evidence>
<proteinExistence type="predicted"/>
<evidence type="ECO:0000259" key="8">
    <source>
        <dbReference type="PROSITE" id="PS50928"/>
    </source>
</evidence>
<dbReference type="GO" id="GO:0010438">
    <property type="term" value="P:cellular response to sulfur starvation"/>
    <property type="evidence" value="ECO:0007669"/>
    <property type="project" value="TreeGrafter"/>
</dbReference>
<gene>
    <name evidence="9" type="primary">ssuC_9</name>
    <name evidence="9" type="ORF">GALL_240800</name>
</gene>
<name>A0A1J5RDY7_9ZZZZ</name>
<accession>A0A1J5RDY7</accession>
<evidence type="ECO:0000256" key="7">
    <source>
        <dbReference type="SAM" id="Phobius"/>
    </source>
</evidence>
<keyword evidence="4 7" id="KW-0812">Transmembrane</keyword>
<feature type="transmembrane region" description="Helical" evidence="7">
    <location>
        <begin position="92"/>
        <end position="113"/>
    </location>
</feature>
<feature type="transmembrane region" description="Helical" evidence="7">
    <location>
        <begin position="125"/>
        <end position="145"/>
    </location>
</feature>
<evidence type="ECO:0000256" key="1">
    <source>
        <dbReference type="ARBA" id="ARBA00004651"/>
    </source>
</evidence>
<sequence>MSARTQWSTRARVTASWGLTRQGHFRLSAARRDHVISLVSPFILLAIWEICARFGIIDTRFFPAPTTILRTLVELVKSGELVTNTWATLQRLLWGFLVGGIPALALGIAMGLYRPLRAAVDPLIAATYPIPKSAIMPLILLIFGLGEASKIVMVAIGVFYPVCINSVAGVMEINKIYLDVGKNFRASRWQMFRTIALPGALPFIMSGVKLGVGMGLILIAIAEMIGAKSGLGYMIWNAWEILSVETMYVALITIAVIGYLFSLILNELEHWIIPWKTER</sequence>
<organism evidence="9">
    <name type="scientific">mine drainage metagenome</name>
    <dbReference type="NCBI Taxonomy" id="410659"/>
    <lineage>
        <taxon>unclassified sequences</taxon>
        <taxon>metagenomes</taxon>
        <taxon>ecological metagenomes</taxon>
    </lineage>
</organism>
<feature type="transmembrane region" description="Helical" evidence="7">
    <location>
        <begin position="151"/>
        <end position="173"/>
    </location>
</feature>
<dbReference type="GO" id="GO:0005886">
    <property type="term" value="C:plasma membrane"/>
    <property type="evidence" value="ECO:0007669"/>
    <property type="project" value="UniProtKB-SubCell"/>
</dbReference>
<dbReference type="CDD" id="cd06261">
    <property type="entry name" value="TM_PBP2"/>
    <property type="match status" value="1"/>
</dbReference>
<dbReference type="GO" id="GO:0055085">
    <property type="term" value="P:transmembrane transport"/>
    <property type="evidence" value="ECO:0007669"/>
    <property type="project" value="InterPro"/>
</dbReference>
<comment type="caution">
    <text evidence="9">The sequence shown here is derived from an EMBL/GenBank/DDBJ whole genome shotgun (WGS) entry which is preliminary data.</text>
</comment>
<evidence type="ECO:0000256" key="2">
    <source>
        <dbReference type="ARBA" id="ARBA00022448"/>
    </source>
</evidence>
<evidence type="ECO:0000256" key="6">
    <source>
        <dbReference type="ARBA" id="ARBA00023136"/>
    </source>
</evidence>
<comment type="subcellular location">
    <subcellularLocation>
        <location evidence="1">Cell membrane</location>
        <topology evidence="1">Multi-pass membrane protein</topology>
    </subcellularLocation>
</comment>